<keyword evidence="3" id="KW-0964">Secreted</keyword>
<dbReference type="Ensembl" id="ENSPCOT00000009716.1">
    <property type="protein sequence ID" value="ENSPCOP00000002804.1"/>
    <property type="gene ID" value="ENSPCOG00000008575.1"/>
</dbReference>
<keyword evidence="7" id="KW-1185">Reference proteome</keyword>
<organism evidence="6 7">
    <name type="scientific">Propithecus coquereli</name>
    <name type="common">Coquerel's sifaka</name>
    <name type="synonym">Propithecus verreauxi coquereli</name>
    <dbReference type="NCBI Taxonomy" id="379532"/>
    <lineage>
        <taxon>Eukaryota</taxon>
        <taxon>Metazoa</taxon>
        <taxon>Chordata</taxon>
        <taxon>Craniata</taxon>
        <taxon>Vertebrata</taxon>
        <taxon>Euteleostomi</taxon>
        <taxon>Mammalia</taxon>
        <taxon>Eutheria</taxon>
        <taxon>Euarchontoglires</taxon>
        <taxon>Primates</taxon>
        <taxon>Strepsirrhini</taxon>
        <taxon>Lemuriformes</taxon>
        <taxon>Indriidae</taxon>
        <taxon>Propithecus</taxon>
    </lineage>
</organism>
<dbReference type="GeneTree" id="ENSGT00940000163005"/>
<dbReference type="GO" id="GO:0005576">
    <property type="term" value="C:extracellular region"/>
    <property type="evidence" value="ECO:0007669"/>
    <property type="project" value="UniProtKB-SubCell"/>
</dbReference>
<protein>
    <recommendedName>
        <fullName evidence="8">Protein FAM24A</fullName>
    </recommendedName>
</protein>
<dbReference type="InterPro" id="IPR028122">
    <property type="entry name" value="FAM24"/>
</dbReference>
<keyword evidence="5" id="KW-0812">Transmembrane</keyword>
<comment type="similarity">
    <text evidence="2">Belongs to the FAM24 family.</text>
</comment>
<dbReference type="Pfam" id="PF15193">
    <property type="entry name" value="FAM24"/>
    <property type="match status" value="1"/>
</dbReference>
<keyword evidence="5" id="KW-0472">Membrane</keyword>
<keyword evidence="5" id="KW-1133">Transmembrane helix</keyword>
<dbReference type="STRING" id="379532.ENSPCOP00000002804"/>
<dbReference type="AlphaFoldDB" id="A0A2K6EM47"/>
<evidence type="ECO:0000256" key="5">
    <source>
        <dbReference type="SAM" id="Phobius"/>
    </source>
</evidence>
<dbReference type="PANTHER" id="PTHR35860:SF1">
    <property type="entry name" value="PROTEIN FAM24A"/>
    <property type="match status" value="1"/>
</dbReference>
<evidence type="ECO:0008006" key="8">
    <source>
        <dbReference type="Google" id="ProtNLM"/>
    </source>
</evidence>
<keyword evidence="4" id="KW-0732">Signal</keyword>
<evidence type="ECO:0000256" key="1">
    <source>
        <dbReference type="ARBA" id="ARBA00004613"/>
    </source>
</evidence>
<evidence type="ECO:0000256" key="3">
    <source>
        <dbReference type="ARBA" id="ARBA00022525"/>
    </source>
</evidence>
<dbReference type="PANTHER" id="PTHR35860">
    <property type="entry name" value="PROTEIN FAM24B"/>
    <property type="match status" value="1"/>
</dbReference>
<evidence type="ECO:0000256" key="2">
    <source>
        <dbReference type="ARBA" id="ARBA00007386"/>
    </source>
</evidence>
<dbReference type="OrthoDB" id="9784605at2759"/>
<sequence length="147" mass="15960">MVYTHRICLGFILSPLQEISEVVKGCVGRKATFSLTALLCLGVSKMFDVRTKIMIGIGSSLLIATIVLTSIVLCLYIKVSKALRAAKEPDIIAIKGNSLAKLCWVKNAHVRPTATESYPVLQCCDGCQMYADFDSLPPCCCDINEGL</sequence>
<dbReference type="RefSeq" id="XP_012497859.1">
    <property type="nucleotide sequence ID" value="XM_012642405.1"/>
</dbReference>
<dbReference type="GeneID" id="105808690"/>
<accession>A0A2K6EM47</accession>
<proteinExistence type="inferred from homology"/>
<feature type="transmembrane region" description="Helical" evidence="5">
    <location>
        <begin position="53"/>
        <end position="77"/>
    </location>
</feature>
<dbReference type="KEGG" id="pcoq:105808690"/>
<evidence type="ECO:0000313" key="6">
    <source>
        <dbReference type="Ensembl" id="ENSPCOP00000002804.1"/>
    </source>
</evidence>
<dbReference type="Proteomes" id="UP000233160">
    <property type="component" value="Unassembled WGS sequence"/>
</dbReference>
<reference evidence="6" key="1">
    <citation type="submission" date="2025-08" db="UniProtKB">
        <authorList>
            <consortium name="Ensembl"/>
        </authorList>
    </citation>
    <scope>IDENTIFICATION</scope>
</reference>
<comment type="subcellular location">
    <subcellularLocation>
        <location evidence="1">Secreted</location>
    </subcellularLocation>
</comment>
<name>A0A2K6EM47_PROCO</name>
<evidence type="ECO:0000313" key="7">
    <source>
        <dbReference type="Proteomes" id="UP000233160"/>
    </source>
</evidence>
<reference evidence="6" key="2">
    <citation type="submission" date="2025-09" db="UniProtKB">
        <authorList>
            <consortium name="Ensembl"/>
        </authorList>
    </citation>
    <scope>IDENTIFICATION</scope>
</reference>
<dbReference type="OMA" id="CLYFKIA"/>
<evidence type="ECO:0000256" key="4">
    <source>
        <dbReference type="ARBA" id="ARBA00022729"/>
    </source>
</evidence>